<proteinExistence type="predicted"/>
<dbReference type="OrthoDB" id="129353at2759"/>
<feature type="coiled-coil region" evidence="1">
    <location>
        <begin position="154"/>
        <end position="208"/>
    </location>
</feature>
<evidence type="ECO:0000313" key="5">
    <source>
        <dbReference type="Proteomes" id="UP000230233"/>
    </source>
</evidence>
<gene>
    <name evidence="4" type="primary">Cnig_chr_II.g7098</name>
    <name evidence="4" type="ORF">B9Z55_007098</name>
</gene>
<protein>
    <recommendedName>
        <fullName evidence="3">Chromo domain-containing protein</fullName>
    </recommendedName>
</protein>
<dbReference type="InterPro" id="IPR016197">
    <property type="entry name" value="Chromo-like_dom_sf"/>
</dbReference>
<evidence type="ECO:0000256" key="2">
    <source>
        <dbReference type="SAM" id="MobiDB-lite"/>
    </source>
</evidence>
<dbReference type="Gene3D" id="2.40.50.40">
    <property type="match status" value="2"/>
</dbReference>
<reference evidence="5" key="1">
    <citation type="submission" date="2017-10" db="EMBL/GenBank/DDBJ databases">
        <title>Rapid genome shrinkage in a self-fertile nematode reveals novel sperm competition proteins.</title>
        <authorList>
            <person name="Yin D."/>
            <person name="Schwarz E.M."/>
            <person name="Thomas C.G."/>
            <person name="Felde R.L."/>
            <person name="Korf I.F."/>
            <person name="Cutter A.D."/>
            <person name="Schartner C.M."/>
            <person name="Ralston E.J."/>
            <person name="Meyer B.J."/>
            <person name="Haag E.S."/>
        </authorList>
    </citation>
    <scope>NUCLEOTIDE SEQUENCE [LARGE SCALE GENOMIC DNA]</scope>
    <source>
        <strain evidence="5">JU1422</strain>
    </source>
</reference>
<accession>A0A2G5V812</accession>
<keyword evidence="5" id="KW-1185">Reference proteome</keyword>
<organism evidence="4 5">
    <name type="scientific">Caenorhabditis nigoni</name>
    <dbReference type="NCBI Taxonomy" id="1611254"/>
    <lineage>
        <taxon>Eukaryota</taxon>
        <taxon>Metazoa</taxon>
        <taxon>Ecdysozoa</taxon>
        <taxon>Nematoda</taxon>
        <taxon>Chromadorea</taxon>
        <taxon>Rhabditida</taxon>
        <taxon>Rhabditina</taxon>
        <taxon>Rhabditomorpha</taxon>
        <taxon>Rhabditoidea</taxon>
        <taxon>Rhabditidae</taxon>
        <taxon>Peloderinae</taxon>
        <taxon>Caenorhabditis</taxon>
    </lineage>
</organism>
<feature type="region of interest" description="Disordered" evidence="2">
    <location>
        <begin position="274"/>
        <end position="321"/>
    </location>
</feature>
<feature type="region of interest" description="Disordered" evidence="2">
    <location>
        <begin position="213"/>
        <end position="260"/>
    </location>
</feature>
<dbReference type="AlphaFoldDB" id="A0A2G5V812"/>
<feature type="compositionally biased region" description="Basic and acidic residues" evidence="2">
    <location>
        <begin position="225"/>
        <end position="239"/>
    </location>
</feature>
<dbReference type="SUPFAM" id="SSF54160">
    <property type="entry name" value="Chromo domain-like"/>
    <property type="match status" value="2"/>
</dbReference>
<dbReference type="PROSITE" id="PS50013">
    <property type="entry name" value="CHROMO_2"/>
    <property type="match status" value="2"/>
</dbReference>
<feature type="domain" description="Chromo" evidence="3">
    <location>
        <begin position="16"/>
        <end position="48"/>
    </location>
</feature>
<dbReference type="Proteomes" id="UP000230233">
    <property type="component" value="Chromosome II"/>
</dbReference>
<dbReference type="InterPro" id="IPR000953">
    <property type="entry name" value="Chromo/chromo_shadow_dom"/>
</dbReference>
<feature type="compositionally biased region" description="Basic and acidic residues" evidence="2">
    <location>
        <begin position="286"/>
        <end position="315"/>
    </location>
</feature>
<comment type="caution">
    <text evidence="4">The sequence shown here is derived from an EMBL/GenBank/DDBJ whole genome shotgun (WGS) entry which is preliminary data.</text>
</comment>
<name>A0A2G5V812_9PELO</name>
<sequence>MDTSPANDVTEDSEQYQVLKIHSMQIEEASYITFLVEWNGYEEKTWEPIECFEGMEGESGEQNPAIQKFLGTGTNMAKYRKMKNDIAKRRSRKLPQSKEELFEISNLRDVRLDKNSEMEFLVEWEGNFENSWQPMSNFPGGEVSNEAITHFLNFENNRKKYEDLKLEIVSMKARNMRKSGVSKILKNRNRLEKESKKVEEIIKKSEVSEDLKIDEILQESDPESENAKNLKTEDSKAQIDDEVLQESVSPESENAKNQKIDNLKIQIDEKVLQESESAKSKNAKNLKTENSKIQVKEVLQESESPKSENPEEAKISEISNNQKIPEPIQNLVKIWESISEEKKEKYIDDLMKNDKFICAFVTWSNENLAKFEEKFPEKSKKEIEYKMECFWTWKMNDEMKFPYFLASWNQVIKIE</sequence>
<evidence type="ECO:0000256" key="1">
    <source>
        <dbReference type="SAM" id="Coils"/>
    </source>
</evidence>
<dbReference type="EMBL" id="PDUG01000002">
    <property type="protein sequence ID" value="PIC47929.1"/>
    <property type="molecule type" value="Genomic_DNA"/>
</dbReference>
<feature type="domain" description="Chromo" evidence="3">
    <location>
        <begin position="102"/>
        <end position="163"/>
    </location>
</feature>
<keyword evidence="1" id="KW-0175">Coiled coil</keyword>
<evidence type="ECO:0000313" key="4">
    <source>
        <dbReference type="EMBL" id="PIC47929.1"/>
    </source>
</evidence>
<evidence type="ECO:0000259" key="3">
    <source>
        <dbReference type="PROSITE" id="PS50013"/>
    </source>
</evidence>